<evidence type="ECO:0008006" key="3">
    <source>
        <dbReference type="Google" id="ProtNLM"/>
    </source>
</evidence>
<dbReference type="InterPro" id="IPR002636">
    <property type="entry name" value="DUF29"/>
</dbReference>
<accession>A0ABS1DGW6</accession>
<dbReference type="Pfam" id="PF01724">
    <property type="entry name" value="DUF29"/>
    <property type="match status" value="1"/>
</dbReference>
<proteinExistence type="predicted"/>
<evidence type="ECO:0000313" key="1">
    <source>
        <dbReference type="EMBL" id="MBK1669172.1"/>
    </source>
</evidence>
<keyword evidence="2" id="KW-1185">Reference proteome</keyword>
<gene>
    <name evidence="1" type="ORF">CKO28_14135</name>
</gene>
<evidence type="ECO:0000313" key="2">
    <source>
        <dbReference type="Proteomes" id="UP001296873"/>
    </source>
</evidence>
<sequence length="162" mass="18099">MGKAARDDLYERDFFAWTQDQAARLRALGGDNRFDAERVAEEIEDLGASARRAVESHLLNMLVHLLKLAHSPADQPRAGWIDEVLRHQGEAGIHYTPSMRQYVDLDRIWWRARHRAHVSLVNHGEAGLAGAPANPFSLDELLVDAFDPGAAKDKIRQAAGDQ</sequence>
<dbReference type="RefSeq" id="WP_200341498.1">
    <property type="nucleotide sequence ID" value="NZ_NRRL01000040.1"/>
</dbReference>
<dbReference type="EMBL" id="NRRL01000040">
    <property type="protein sequence ID" value="MBK1669172.1"/>
    <property type="molecule type" value="Genomic_DNA"/>
</dbReference>
<reference evidence="1 2" key="1">
    <citation type="journal article" date="2020" name="Microorganisms">
        <title>Osmotic Adaptation and Compatible Solute Biosynthesis of Phototrophic Bacteria as Revealed from Genome Analyses.</title>
        <authorList>
            <person name="Imhoff J.F."/>
            <person name="Rahn T."/>
            <person name="Kunzel S."/>
            <person name="Keller A."/>
            <person name="Neulinger S.C."/>
        </authorList>
    </citation>
    <scope>NUCLEOTIDE SEQUENCE [LARGE SCALE GENOMIC DNA]</scope>
    <source>
        <strain evidence="1 2">DSM 9895</strain>
    </source>
</reference>
<dbReference type="PANTHER" id="PTHR34235:SF4">
    <property type="entry name" value="SLR0291 PROTEIN"/>
    <property type="match status" value="1"/>
</dbReference>
<dbReference type="Proteomes" id="UP001296873">
    <property type="component" value="Unassembled WGS sequence"/>
</dbReference>
<name>A0ABS1DGW6_9PROT</name>
<dbReference type="Gene3D" id="1.20.1220.20">
    <property type="entry name" value="Uncharcterised protein PF01724"/>
    <property type="match status" value="1"/>
</dbReference>
<organism evidence="1 2">
    <name type="scientific">Rhodovibrio sodomensis</name>
    <dbReference type="NCBI Taxonomy" id="1088"/>
    <lineage>
        <taxon>Bacteria</taxon>
        <taxon>Pseudomonadati</taxon>
        <taxon>Pseudomonadota</taxon>
        <taxon>Alphaproteobacteria</taxon>
        <taxon>Rhodospirillales</taxon>
        <taxon>Rhodovibrionaceae</taxon>
        <taxon>Rhodovibrio</taxon>
    </lineage>
</organism>
<dbReference type="PANTHER" id="PTHR34235">
    <property type="entry name" value="SLR1203 PROTEIN-RELATED"/>
    <property type="match status" value="1"/>
</dbReference>
<protein>
    <recommendedName>
        <fullName evidence="3">DUF29 domain-containing protein</fullName>
    </recommendedName>
</protein>
<comment type="caution">
    <text evidence="1">The sequence shown here is derived from an EMBL/GenBank/DDBJ whole genome shotgun (WGS) entry which is preliminary data.</text>
</comment>